<gene>
    <name evidence="1" type="ORF">SAMN04488535_0170</name>
</gene>
<organism evidence="1 2">
    <name type="scientific">Corynebacterium mycetoides</name>
    <dbReference type="NCBI Taxonomy" id="38302"/>
    <lineage>
        <taxon>Bacteria</taxon>
        <taxon>Bacillati</taxon>
        <taxon>Actinomycetota</taxon>
        <taxon>Actinomycetes</taxon>
        <taxon>Mycobacteriales</taxon>
        <taxon>Corynebacteriaceae</taxon>
        <taxon>Corynebacterium</taxon>
    </lineage>
</organism>
<sequence length="60" mass="6821">MFHSTMRGMDKIAFTHSSQVDKALRTARRSTQTRQIRAFNQVGGNISRRISQQSRGLKGN</sequence>
<dbReference type="EMBL" id="LT629700">
    <property type="protein sequence ID" value="SDL61635.1"/>
    <property type="molecule type" value="Genomic_DNA"/>
</dbReference>
<name>A0A1G9LJB5_9CORY</name>
<reference evidence="2" key="1">
    <citation type="submission" date="2016-10" db="EMBL/GenBank/DDBJ databases">
        <authorList>
            <person name="Varghese N."/>
            <person name="Submissions S."/>
        </authorList>
    </citation>
    <scope>NUCLEOTIDE SEQUENCE [LARGE SCALE GENOMIC DNA]</scope>
    <source>
        <strain evidence="2">DSM 20632</strain>
    </source>
</reference>
<proteinExistence type="predicted"/>
<evidence type="ECO:0000313" key="1">
    <source>
        <dbReference type="EMBL" id="SDL61635.1"/>
    </source>
</evidence>
<evidence type="ECO:0000313" key="2">
    <source>
        <dbReference type="Proteomes" id="UP000199350"/>
    </source>
</evidence>
<protein>
    <submittedName>
        <fullName evidence="1">Uncharacterized protein</fullName>
    </submittedName>
</protein>
<keyword evidence="2" id="KW-1185">Reference proteome</keyword>
<dbReference type="Proteomes" id="UP000199350">
    <property type="component" value="Chromosome I"/>
</dbReference>
<dbReference type="AlphaFoldDB" id="A0A1G9LJB5"/>
<accession>A0A1G9LJB5</accession>